<gene>
    <name evidence="3" type="ORF">FP2506_07336</name>
</gene>
<dbReference type="HOGENOM" id="CLU_205927_0_0_5"/>
<keyword evidence="4" id="KW-1185">Reference proteome</keyword>
<accession>Q0G6S9</accession>
<keyword evidence="2" id="KW-1133">Transmembrane helix</keyword>
<comment type="caution">
    <text evidence="3">The sequence shown here is derived from an EMBL/GenBank/DDBJ whole genome shotgun (WGS) entry which is preliminary data.</text>
</comment>
<evidence type="ECO:0000256" key="2">
    <source>
        <dbReference type="SAM" id="Phobius"/>
    </source>
</evidence>
<keyword evidence="2" id="KW-0812">Transmembrane</keyword>
<sequence length="62" mass="7055">MYLDEKNEWRPPERRSRPSPPQITERQQRVLGWLIMANVVGLLVAPVGGASIIHAVSLWFTS</sequence>
<protein>
    <submittedName>
        <fullName evidence="3">Uncharacterized protein</fullName>
    </submittedName>
</protein>
<organism evidence="3 4">
    <name type="scientific">Fulvimarina pelagi HTCC2506</name>
    <dbReference type="NCBI Taxonomy" id="314231"/>
    <lineage>
        <taxon>Bacteria</taxon>
        <taxon>Pseudomonadati</taxon>
        <taxon>Pseudomonadota</taxon>
        <taxon>Alphaproteobacteria</taxon>
        <taxon>Hyphomicrobiales</taxon>
        <taxon>Aurantimonadaceae</taxon>
        <taxon>Fulvimarina</taxon>
    </lineage>
</organism>
<evidence type="ECO:0000313" key="3">
    <source>
        <dbReference type="EMBL" id="EAU42635.1"/>
    </source>
</evidence>
<dbReference type="EMBL" id="AATP01000001">
    <property type="protein sequence ID" value="EAU42635.1"/>
    <property type="molecule type" value="Genomic_DNA"/>
</dbReference>
<feature type="region of interest" description="Disordered" evidence="1">
    <location>
        <begin position="1"/>
        <end position="23"/>
    </location>
</feature>
<proteinExistence type="predicted"/>
<dbReference type="Proteomes" id="UP000004310">
    <property type="component" value="Unassembled WGS sequence"/>
</dbReference>
<evidence type="ECO:0000256" key="1">
    <source>
        <dbReference type="SAM" id="MobiDB-lite"/>
    </source>
</evidence>
<feature type="transmembrane region" description="Helical" evidence="2">
    <location>
        <begin position="30"/>
        <end position="60"/>
    </location>
</feature>
<name>Q0G6S9_9HYPH</name>
<reference evidence="3 4" key="1">
    <citation type="journal article" date="2010" name="J. Bacteriol.">
        <title>Genome sequence of Fulvimarina pelagi HTCC2506T, a Mn(II)-oxidizing alphaproteobacterium possessing an aerobic anoxygenic photosynthetic gene cluster and Xanthorhodopsin.</title>
        <authorList>
            <person name="Kang I."/>
            <person name="Oh H.M."/>
            <person name="Lim S.I."/>
            <person name="Ferriera S."/>
            <person name="Giovannoni S.J."/>
            <person name="Cho J.C."/>
        </authorList>
    </citation>
    <scope>NUCLEOTIDE SEQUENCE [LARGE SCALE GENOMIC DNA]</scope>
    <source>
        <strain evidence="3 4">HTCC2506</strain>
    </source>
</reference>
<evidence type="ECO:0000313" key="4">
    <source>
        <dbReference type="Proteomes" id="UP000004310"/>
    </source>
</evidence>
<dbReference type="AlphaFoldDB" id="Q0G6S9"/>
<feature type="compositionally biased region" description="Basic and acidic residues" evidence="1">
    <location>
        <begin position="1"/>
        <end position="16"/>
    </location>
</feature>
<keyword evidence="2" id="KW-0472">Membrane</keyword>